<dbReference type="SMART" id="SM00360">
    <property type="entry name" value="RRM"/>
    <property type="match status" value="1"/>
</dbReference>
<protein>
    <submittedName>
        <fullName evidence="4">4490_t:CDS:1</fullName>
    </submittedName>
</protein>
<feature type="compositionally biased region" description="Low complexity" evidence="2">
    <location>
        <begin position="85"/>
        <end position="97"/>
    </location>
</feature>
<dbReference type="Pfam" id="PF00076">
    <property type="entry name" value="RRM_1"/>
    <property type="match status" value="1"/>
</dbReference>
<dbReference type="GO" id="GO:0003723">
    <property type="term" value="F:RNA binding"/>
    <property type="evidence" value="ECO:0007669"/>
    <property type="project" value="UniProtKB-UniRule"/>
</dbReference>
<accession>A0A9N8WL90</accession>
<evidence type="ECO:0000313" key="4">
    <source>
        <dbReference type="EMBL" id="CAG8493343.1"/>
    </source>
</evidence>
<keyword evidence="5" id="KW-1185">Reference proteome</keyword>
<comment type="caution">
    <text evidence="4">The sequence shown here is derived from an EMBL/GenBank/DDBJ whole genome shotgun (WGS) entry which is preliminary data.</text>
</comment>
<evidence type="ECO:0000256" key="2">
    <source>
        <dbReference type="SAM" id="MobiDB-lite"/>
    </source>
</evidence>
<dbReference type="EMBL" id="CAJVPL010000408">
    <property type="protein sequence ID" value="CAG8493343.1"/>
    <property type="molecule type" value="Genomic_DNA"/>
</dbReference>
<dbReference type="InterPro" id="IPR035979">
    <property type="entry name" value="RBD_domain_sf"/>
</dbReference>
<evidence type="ECO:0000256" key="1">
    <source>
        <dbReference type="PROSITE-ProRule" id="PRU00176"/>
    </source>
</evidence>
<evidence type="ECO:0000313" key="5">
    <source>
        <dbReference type="Proteomes" id="UP000789831"/>
    </source>
</evidence>
<organism evidence="4 5">
    <name type="scientific">Ambispora gerdemannii</name>
    <dbReference type="NCBI Taxonomy" id="144530"/>
    <lineage>
        <taxon>Eukaryota</taxon>
        <taxon>Fungi</taxon>
        <taxon>Fungi incertae sedis</taxon>
        <taxon>Mucoromycota</taxon>
        <taxon>Glomeromycotina</taxon>
        <taxon>Glomeromycetes</taxon>
        <taxon>Archaeosporales</taxon>
        <taxon>Ambisporaceae</taxon>
        <taxon>Ambispora</taxon>
    </lineage>
</organism>
<sequence>MSRSNNEPCANCEVLKLQLELKDSVIKAKDEKISFLSDSLIQTQKELIAAKEEALKGYRELQQMNSSLDANATSSKNNSQKLKISNNNNHNSLNDLLRTPSPFESQIETGLVLNNIAVEPWNSSDTDMVNGSNENLFRENRAYIGHVTEDITRAKLRRSLEDKFGRIIDLDMIISKHCAFVTFATKESYERAIDEGLLFIDGNNLGIEEPRKRTTSDGSRRRRR</sequence>
<proteinExistence type="predicted"/>
<dbReference type="AlphaFoldDB" id="A0A9N8WL90"/>
<dbReference type="SUPFAM" id="SSF54928">
    <property type="entry name" value="RNA-binding domain, RBD"/>
    <property type="match status" value="1"/>
</dbReference>
<dbReference type="OrthoDB" id="339151at2759"/>
<name>A0A9N8WL90_9GLOM</name>
<reference evidence="4" key="1">
    <citation type="submission" date="2021-06" db="EMBL/GenBank/DDBJ databases">
        <authorList>
            <person name="Kallberg Y."/>
            <person name="Tangrot J."/>
            <person name="Rosling A."/>
        </authorList>
    </citation>
    <scope>NUCLEOTIDE SEQUENCE</scope>
    <source>
        <strain evidence="4">MT106</strain>
    </source>
</reference>
<feature type="compositionally biased region" description="Polar residues" evidence="2">
    <location>
        <begin position="69"/>
        <end position="84"/>
    </location>
</feature>
<evidence type="ECO:0000259" key="3">
    <source>
        <dbReference type="PROSITE" id="PS50102"/>
    </source>
</evidence>
<dbReference type="Gene3D" id="3.30.70.330">
    <property type="match status" value="1"/>
</dbReference>
<gene>
    <name evidence="4" type="ORF">AGERDE_LOCUS3868</name>
</gene>
<keyword evidence="1" id="KW-0694">RNA-binding</keyword>
<feature type="region of interest" description="Disordered" evidence="2">
    <location>
        <begin position="69"/>
        <end position="99"/>
    </location>
</feature>
<dbReference type="PROSITE" id="PS50102">
    <property type="entry name" value="RRM"/>
    <property type="match status" value="1"/>
</dbReference>
<dbReference type="Proteomes" id="UP000789831">
    <property type="component" value="Unassembled WGS sequence"/>
</dbReference>
<feature type="domain" description="RRM" evidence="3">
    <location>
        <begin position="140"/>
        <end position="212"/>
    </location>
</feature>
<dbReference type="InterPro" id="IPR000504">
    <property type="entry name" value="RRM_dom"/>
</dbReference>
<dbReference type="InterPro" id="IPR012677">
    <property type="entry name" value="Nucleotide-bd_a/b_plait_sf"/>
</dbReference>